<dbReference type="SUPFAM" id="SSF103481">
    <property type="entry name" value="Multidrug resistance efflux transporter EmrE"/>
    <property type="match status" value="2"/>
</dbReference>
<proteinExistence type="inferred from homology"/>
<keyword evidence="3 6" id="KW-0812">Transmembrane</keyword>
<feature type="transmembrane region" description="Helical" evidence="6">
    <location>
        <begin position="239"/>
        <end position="259"/>
    </location>
</feature>
<evidence type="ECO:0000256" key="6">
    <source>
        <dbReference type="SAM" id="Phobius"/>
    </source>
</evidence>
<evidence type="ECO:0000256" key="3">
    <source>
        <dbReference type="ARBA" id="ARBA00022692"/>
    </source>
</evidence>
<evidence type="ECO:0000256" key="1">
    <source>
        <dbReference type="ARBA" id="ARBA00004141"/>
    </source>
</evidence>
<gene>
    <name evidence="8" type="ORF">FOB72_27225</name>
</gene>
<dbReference type="InterPro" id="IPR050638">
    <property type="entry name" value="AA-Vitamin_Transporters"/>
</dbReference>
<name>A0A5P2HCC4_9BURK</name>
<dbReference type="PANTHER" id="PTHR32322">
    <property type="entry name" value="INNER MEMBRANE TRANSPORTER"/>
    <property type="match status" value="1"/>
</dbReference>
<feature type="domain" description="EamA" evidence="7">
    <location>
        <begin position="181"/>
        <end position="312"/>
    </location>
</feature>
<dbReference type="EMBL" id="CP044067">
    <property type="protein sequence ID" value="QET05676.1"/>
    <property type="molecule type" value="Genomic_DNA"/>
</dbReference>
<accession>A0A5P2HCC4</accession>
<feature type="transmembrane region" description="Helical" evidence="6">
    <location>
        <begin position="155"/>
        <end position="174"/>
    </location>
</feature>
<evidence type="ECO:0000313" key="8">
    <source>
        <dbReference type="EMBL" id="QET05676.1"/>
    </source>
</evidence>
<feature type="transmembrane region" description="Helical" evidence="6">
    <location>
        <begin position="39"/>
        <end position="63"/>
    </location>
</feature>
<organism evidence="8 9">
    <name type="scientific">Cupriavidus pauculus</name>
    <dbReference type="NCBI Taxonomy" id="82633"/>
    <lineage>
        <taxon>Bacteria</taxon>
        <taxon>Pseudomonadati</taxon>
        <taxon>Pseudomonadota</taxon>
        <taxon>Betaproteobacteria</taxon>
        <taxon>Burkholderiales</taxon>
        <taxon>Burkholderiaceae</taxon>
        <taxon>Cupriavidus</taxon>
    </lineage>
</organism>
<feature type="transmembrane region" description="Helical" evidence="6">
    <location>
        <begin position="101"/>
        <end position="120"/>
    </location>
</feature>
<evidence type="ECO:0000256" key="4">
    <source>
        <dbReference type="ARBA" id="ARBA00022989"/>
    </source>
</evidence>
<sequence length="323" mass="33804">MTFDRNVAAGSSTSTSATDVHATHLHDAADSRSATMAAFASHGATALFVLLWSAGAIFSRLGLAHASPFAFLTFRFALALSVLVVIGLVRRRLLPARGTRVRVATTGLLLIGGYTITYLLALEHGITPGVLATLLGVQPILTLLWVERRVSPSRLAGLALALGGLVLIVAHSIALARFSWIGLLCAGAALLCMTSGAILQKRIAQAPADVLPLQYAVGFAACLVCVPFQPFTFEVTTGFLVPLVYMGLVISVIATLLFYRLIAAGNLVNVTSLFYLVPPGTALLDYLWLGNRLSLASLAGMAGVLAGLMLVFRTGAAGRTTSA</sequence>
<feature type="transmembrane region" description="Helical" evidence="6">
    <location>
        <begin position="211"/>
        <end position="233"/>
    </location>
</feature>
<feature type="transmembrane region" description="Helical" evidence="6">
    <location>
        <begin position="266"/>
        <end position="289"/>
    </location>
</feature>
<dbReference type="PANTHER" id="PTHR32322:SF2">
    <property type="entry name" value="EAMA DOMAIN-CONTAINING PROTEIN"/>
    <property type="match status" value="1"/>
</dbReference>
<evidence type="ECO:0000256" key="2">
    <source>
        <dbReference type="ARBA" id="ARBA00007362"/>
    </source>
</evidence>
<protein>
    <submittedName>
        <fullName evidence="8">DMT family transporter</fullName>
    </submittedName>
</protein>
<dbReference type="AlphaFoldDB" id="A0A5P2HCC4"/>
<reference evidence="8 9" key="1">
    <citation type="submission" date="2019-09" db="EMBL/GenBank/DDBJ databases">
        <title>FDA dAtabase for Regulatory Grade micrObial Sequences (FDA-ARGOS): Supporting development and validation of Infectious Disease Dx tests.</title>
        <authorList>
            <person name="Sciortino C."/>
            <person name="Tallon L."/>
            <person name="Sadzewicz L."/>
            <person name="Vavikolanu K."/>
            <person name="Mehta A."/>
            <person name="Aluvathingal J."/>
            <person name="Nadendla S."/>
            <person name="Nandy P."/>
            <person name="Geyer C."/>
            <person name="Yan Y."/>
            <person name="Sichtig H."/>
        </authorList>
    </citation>
    <scope>NUCLEOTIDE SEQUENCE [LARGE SCALE GENOMIC DNA]</scope>
    <source>
        <strain evidence="8 9">FDAARGOS_664</strain>
    </source>
</reference>
<evidence type="ECO:0000313" key="9">
    <source>
        <dbReference type="Proteomes" id="UP000322822"/>
    </source>
</evidence>
<comment type="similarity">
    <text evidence="2">Belongs to the EamA transporter family.</text>
</comment>
<feature type="transmembrane region" description="Helical" evidence="6">
    <location>
        <begin position="69"/>
        <end position="89"/>
    </location>
</feature>
<dbReference type="Pfam" id="PF00892">
    <property type="entry name" value="EamA"/>
    <property type="match status" value="2"/>
</dbReference>
<dbReference type="InterPro" id="IPR037185">
    <property type="entry name" value="EmrE-like"/>
</dbReference>
<keyword evidence="4 6" id="KW-1133">Transmembrane helix</keyword>
<feature type="transmembrane region" description="Helical" evidence="6">
    <location>
        <begin position="126"/>
        <end position="146"/>
    </location>
</feature>
<dbReference type="InterPro" id="IPR000620">
    <property type="entry name" value="EamA_dom"/>
</dbReference>
<evidence type="ECO:0000256" key="5">
    <source>
        <dbReference type="ARBA" id="ARBA00023136"/>
    </source>
</evidence>
<feature type="domain" description="EamA" evidence="7">
    <location>
        <begin position="47"/>
        <end position="169"/>
    </location>
</feature>
<dbReference type="OrthoDB" id="9809509at2"/>
<evidence type="ECO:0000259" key="7">
    <source>
        <dbReference type="Pfam" id="PF00892"/>
    </source>
</evidence>
<comment type="subcellular location">
    <subcellularLocation>
        <location evidence="1">Membrane</location>
        <topology evidence="1">Multi-pass membrane protein</topology>
    </subcellularLocation>
</comment>
<feature type="transmembrane region" description="Helical" evidence="6">
    <location>
        <begin position="295"/>
        <end position="312"/>
    </location>
</feature>
<keyword evidence="5 6" id="KW-0472">Membrane</keyword>
<feature type="transmembrane region" description="Helical" evidence="6">
    <location>
        <begin position="180"/>
        <end position="199"/>
    </location>
</feature>
<dbReference type="Proteomes" id="UP000322822">
    <property type="component" value="Chromosome 2"/>
</dbReference>
<dbReference type="GO" id="GO:0016020">
    <property type="term" value="C:membrane"/>
    <property type="evidence" value="ECO:0007669"/>
    <property type="project" value="UniProtKB-SubCell"/>
</dbReference>